<name>A0A6B0U336_IXORI</name>
<dbReference type="AlphaFoldDB" id="A0A6B0U336"/>
<accession>A0A6B0U336</accession>
<organism evidence="1">
    <name type="scientific">Ixodes ricinus</name>
    <name type="common">Common tick</name>
    <name type="synonym">Acarus ricinus</name>
    <dbReference type="NCBI Taxonomy" id="34613"/>
    <lineage>
        <taxon>Eukaryota</taxon>
        <taxon>Metazoa</taxon>
        <taxon>Ecdysozoa</taxon>
        <taxon>Arthropoda</taxon>
        <taxon>Chelicerata</taxon>
        <taxon>Arachnida</taxon>
        <taxon>Acari</taxon>
        <taxon>Parasitiformes</taxon>
        <taxon>Ixodida</taxon>
        <taxon>Ixodoidea</taxon>
        <taxon>Ixodidae</taxon>
        <taxon>Ixodinae</taxon>
        <taxon>Ixodes</taxon>
    </lineage>
</organism>
<dbReference type="EMBL" id="GIFC01004826">
    <property type="protein sequence ID" value="MXU86909.1"/>
    <property type="molecule type" value="Transcribed_RNA"/>
</dbReference>
<sequence length="93" mass="10453">MALASALGSRRRPLLGMSAAIVHRPALFAVTPPLPHLPDPLLLVLFSENCFIASDQRVSLRFFFFLIPPGFNFWRCLGSFFFSSGSYYEREGL</sequence>
<evidence type="ECO:0000313" key="1">
    <source>
        <dbReference type="EMBL" id="MXU86909.1"/>
    </source>
</evidence>
<protein>
    <submittedName>
        <fullName evidence="1">Putative secreted protein</fullName>
    </submittedName>
</protein>
<reference evidence="1" key="1">
    <citation type="submission" date="2019-12" db="EMBL/GenBank/DDBJ databases">
        <title>An insight into the sialome of adult female Ixodes ricinus ticks feeding for 6 days.</title>
        <authorList>
            <person name="Perner J."/>
            <person name="Ribeiro J.M.C."/>
        </authorList>
    </citation>
    <scope>NUCLEOTIDE SEQUENCE</scope>
    <source>
        <strain evidence="1">Semi-engorged</strain>
        <tissue evidence="1">Salivary glands</tissue>
    </source>
</reference>
<proteinExistence type="predicted"/>